<proteinExistence type="predicted"/>
<evidence type="ECO:0000256" key="1">
    <source>
        <dbReference type="ARBA" id="ARBA00004651"/>
    </source>
</evidence>
<keyword evidence="2" id="KW-1003">Cell membrane</keyword>
<dbReference type="EMBL" id="SKFG01000004">
    <property type="protein sequence ID" value="TCZ78751.1"/>
    <property type="molecule type" value="Genomic_DNA"/>
</dbReference>
<evidence type="ECO:0000313" key="8">
    <source>
        <dbReference type="Proteomes" id="UP000295418"/>
    </source>
</evidence>
<evidence type="ECO:0000256" key="3">
    <source>
        <dbReference type="ARBA" id="ARBA00022692"/>
    </source>
</evidence>
<dbReference type="Pfam" id="PF03788">
    <property type="entry name" value="LrgA"/>
    <property type="match status" value="1"/>
</dbReference>
<dbReference type="PANTHER" id="PTHR33931:SF2">
    <property type="entry name" value="HOLIN-LIKE PROTEIN CIDA"/>
    <property type="match status" value="1"/>
</dbReference>
<name>A0A4R4EK39_9BACL</name>
<comment type="caution">
    <text evidence="7">The sequence shown here is derived from an EMBL/GenBank/DDBJ whole genome shotgun (WGS) entry which is preliminary data.</text>
</comment>
<keyword evidence="4 6" id="KW-1133">Transmembrane helix</keyword>
<sequence length="123" mass="13693">MSRLLKIISQVILLSVIAFAMNRLAAWLNLPISGSILGIILVFTLLKCKIIRLSWIEEGANWLLAEIVLFFIPIAVGIMEYKNMLLHDGFRIAVVIVISTALVMSATGLIAQQIVKMKEQKQS</sequence>
<reference evidence="7 8" key="1">
    <citation type="submission" date="2019-03" db="EMBL/GenBank/DDBJ databases">
        <authorList>
            <person name="Kim M.K.M."/>
        </authorList>
    </citation>
    <scope>NUCLEOTIDE SEQUENCE [LARGE SCALE GENOMIC DNA]</scope>
    <source>
        <strain evidence="7 8">18JY21-1</strain>
    </source>
</reference>
<gene>
    <name evidence="7" type="ORF">E0485_06625</name>
</gene>
<feature type="transmembrane region" description="Helical" evidence="6">
    <location>
        <begin position="60"/>
        <end position="78"/>
    </location>
</feature>
<feature type="transmembrane region" description="Helical" evidence="6">
    <location>
        <begin position="30"/>
        <end position="48"/>
    </location>
</feature>
<dbReference type="AlphaFoldDB" id="A0A4R4EK39"/>
<evidence type="ECO:0000313" key="7">
    <source>
        <dbReference type="EMBL" id="TCZ78751.1"/>
    </source>
</evidence>
<evidence type="ECO:0000256" key="5">
    <source>
        <dbReference type="ARBA" id="ARBA00023136"/>
    </source>
</evidence>
<evidence type="ECO:0000256" key="2">
    <source>
        <dbReference type="ARBA" id="ARBA00022475"/>
    </source>
</evidence>
<keyword evidence="3 6" id="KW-0812">Transmembrane</keyword>
<dbReference type="PANTHER" id="PTHR33931">
    <property type="entry name" value="HOLIN-LIKE PROTEIN CIDA-RELATED"/>
    <property type="match status" value="1"/>
</dbReference>
<evidence type="ECO:0000256" key="6">
    <source>
        <dbReference type="SAM" id="Phobius"/>
    </source>
</evidence>
<evidence type="ECO:0000256" key="4">
    <source>
        <dbReference type="ARBA" id="ARBA00022989"/>
    </source>
</evidence>
<dbReference type="Proteomes" id="UP000295418">
    <property type="component" value="Unassembled WGS sequence"/>
</dbReference>
<dbReference type="RefSeq" id="WP_132417201.1">
    <property type="nucleotide sequence ID" value="NZ_SKFG01000004.1"/>
</dbReference>
<dbReference type="NCBIfam" id="NF002460">
    <property type="entry name" value="PRK01658.1"/>
    <property type="match status" value="1"/>
</dbReference>
<organism evidence="7 8">
    <name type="scientific">Paenibacillus albiflavus</name>
    <dbReference type="NCBI Taxonomy" id="2545760"/>
    <lineage>
        <taxon>Bacteria</taxon>
        <taxon>Bacillati</taxon>
        <taxon>Bacillota</taxon>
        <taxon>Bacilli</taxon>
        <taxon>Bacillales</taxon>
        <taxon>Paenibacillaceae</taxon>
        <taxon>Paenibacillus</taxon>
    </lineage>
</organism>
<keyword evidence="8" id="KW-1185">Reference proteome</keyword>
<dbReference type="GO" id="GO:0005886">
    <property type="term" value="C:plasma membrane"/>
    <property type="evidence" value="ECO:0007669"/>
    <property type="project" value="UniProtKB-SubCell"/>
</dbReference>
<accession>A0A4R4EK39</accession>
<dbReference type="InterPro" id="IPR005538">
    <property type="entry name" value="LrgA/CidA"/>
</dbReference>
<protein>
    <submittedName>
        <fullName evidence="7">CidA/LrgA family protein</fullName>
    </submittedName>
</protein>
<comment type="subcellular location">
    <subcellularLocation>
        <location evidence="1">Cell membrane</location>
        <topology evidence="1">Multi-pass membrane protein</topology>
    </subcellularLocation>
</comment>
<keyword evidence="5 6" id="KW-0472">Membrane</keyword>
<dbReference type="OrthoDB" id="3176438at2"/>
<feature type="transmembrane region" description="Helical" evidence="6">
    <location>
        <begin position="90"/>
        <end position="111"/>
    </location>
</feature>